<gene>
    <name evidence="2" type="ORF">M0811_05258</name>
</gene>
<dbReference type="OrthoDB" id="191139at2759"/>
<dbReference type="Pfam" id="PF00106">
    <property type="entry name" value="adh_short"/>
    <property type="match status" value="1"/>
</dbReference>
<evidence type="ECO:0000256" key="1">
    <source>
        <dbReference type="SAM" id="MobiDB-lite"/>
    </source>
</evidence>
<comment type="caution">
    <text evidence="2">The sequence shown here is derived from an EMBL/GenBank/DDBJ whole genome shotgun (WGS) entry which is preliminary data.</text>
</comment>
<name>A0A9Q0LSP1_ANAIG</name>
<keyword evidence="3" id="KW-1185">Reference proteome</keyword>
<dbReference type="SUPFAM" id="SSF51735">
    <property type="entry name" value="NAD(P)-binding Rossmann-fold domains"/>
    <property type="match status" value="1"/>
</dbReference>
<feature type="region of interest" description="Disordered" evidence="1">
    <location>
        <begin position="259"/>
        <end position="299"/>
    </location>
</feature>
<dbReference type="EMBL" id="JAPDFW010000055">
    <property type="protein sequence ID" value="KAJ5078001.1"/>
    <property type="molecule type" value="Genomic_DNA"/>
</dbReference>
<dbReference type="InterPro" id="IPR002347">
    <property type="entry name" value="SDR_fam"/>
</dbReference>
<organism evidence="2 3">
    <name type="scientific">Anaeramoeba ignava</name>
    <name type="common">Anaerobic marine amoeba</name>
    <dbReference type="NCBI Taxonomy" id="1746090"/>
    <lineage>
        <taxon>Eukaryota</taxon>
        <taxon>Metamonada</taxon>
        <taxon>Anaeramoebidae</taxon>
        <taxon>Anaeramoeba</taxon>
    </lineage>
</organism>
<dbReference type="InterPro" id="IPR051468">
    <property type="entry name" value="Fungal_SecMetab_SDRs"/>
</dbReference>
<dbReference type="Pfam" id="PF13561">
    <property type="entry name" value="adh_short_C2"/>
    <property type="match status" value="1"/>
</dbReference>
<dbReference type="InterPro" id="IPR036291">
    <property type="entry name" value="NAD(P)-bd_dom_sf"/>
</dbReference>
<dbReference type="AlphaFoldDB" id="A0A9Q0LSP1"/>
<accession>A0A9Q0LSP1</accession>
<feature type="compositionally biased region" description="Low complexity" evidence="1">
    <location>
        <begin position="260"/>
        <end position="294"/>
    </location>
</feature>
<dbReference type="PANTHER" id="PTHR43544">
    <property type="entry name" value="SHORT-CHAIN DEHYDROGENASE/REDUCTASE"/>
    <property type="match status" value="1"/>
</dbReference>
<dbReference type="GO" id="GO:0005737">
    <property type="term" value="C:cytoplasm"/>
    <property type="evidence" value="ECO:0007669"/>
    <property type="project" value="TreeGrafter"/>
</dbReference>
<dbReference type="GO" id="GO:0016491">
    <property type="term" value="F:oxidoreductase activity"/>
    <property type="evidence" value="ECO:0007669"/>
    <property type="project" value="TreeGrafter"/>
</dbReference>
<evidence type="ECO:0000313" key="3">
    <source>
        <dbReference type="Proteomes" id="UP001149090"/>
    </source>
</evidence>
<dbReference type="Proteomes" id="UP001149090">
    <property type="component" value="Unassembled WGS sequence"/>
</dbReference>
<reference evidence="2" key="1">
    <citation type="submission" date="2022-10" db="EMBL/GenBank/DDBJ databases">
        <title>Novel sulphate-reducing endosymbionts in the free-living metamonad Anaeramoeba.</title>
        <authorList>
            <person name="Jerlstrom-Hultqvist J."/>
            <person name="Cepicka I."/>
            <person name="Gallot-Lavallee L."/>
            <person name="Salas-Leiva D."/>
            <person name="Curtis B.A."/>
            <person name="Zahonova K."/>
            <person name="Pipaliya S."/>
            <person name="Dacks J."/>
            <person name="Roger A.J."/>
        </authorList>
    </citation>
    <scope>NUCLEOTIDE SEQUENCE</scope>
    <source>
        <strain evidence="2">BMAN</strain>
    </source>
</reference>
<sequence length="476" mass="56030">MKNNNKKKNNKKRKESDFEICAKTLACFTEKKLLEEEKNKEILLLGKKLFYSFIKEEIDKQNEERIKLRKTQLNFQKFQNPFYKLLLCSNCDKICYSKRNLKCDLNGKIALVTGGRIKAGFECCLKLLRNGATVYLTTRFANDAALRFVTQNDFHIWKNRLNIYGEMDFRDLKKVEMFCDYLVQVKLKKLDILINNANQKVSFQNEFENDYDISNFQNEIQILLKDYKTNFKKFVENSFTKQENESQYEIKLISNENENENQNQNQNQNENQNENQNQNQNKNKNQNQNQFENQNENDDKLIIQEENGEELIEIKKKDIINNLNNQVIISSVHEITTSSLLEAHAINTLAPFIFIKKLKRLMNSQDQANYIINVSTKEGKFYEQKVNEKTPHINMSKASLNMIIKTSAEDYEKSKIYMNCVDPSCLIKKKEIGKQTGIGFDYIESCNRILDPIFIGINTGVNYFGRYFKNYQSVSW</sequence>
<protein>
    <submittedName>
        <fullName evidence="2">Oxidoreductase-like protein</fullName>
    </submittedName>
</protein>
<dbReference type="Gene3D" id="3.40.50.720">
    <property type="entry name" value="NAD(P)-binding Rossmann-like Domain"/>
    <property type="match status" value="2"/>
</dbReference>
<dbReference type="OMA" id="ACQTITH"/>
<dbReference type="PANTHER" id="PTHR43544:SF2">
    <property type="entry name" value="OXIDOREDUCTASE"/>
    <property type="match status" value="1"/>
</dbReference>
<evidence type="ECO:0000313" key="2">
    <source>
        <dbReference type="EMBL" id="KAJ5078001.1"/>
    </source>
</evidence>
<proteinExistence type="predicted"/>